<keyword evidence="1" id="KW-1185">Reference proteome</keyword>
<accession>A0A6J3LR81</accession>
<dbReference type="RefSeq" id="XP_033455164.1">
    <property type="nucleotide sequence ID" value="XM_033603545.1"/>
</dbReference>
<dbReference type="AlphaFoldDB" id="A0A6J3LR81"/>
<protein>
    <submittedName>
        <fullName evidence="2">Uncharacterized protein</fullName>
    </submittedName>
</protein>
<evidence type="ECO:0000313" key="1">
    <source>
        <dbReference type="Proteomes" id="UP000504637"/>
    </source>
</evidence>
<proteinExistence type="predicted"/>
<name>A0A6J3LR81_9PEZI</name>
<organism evidence="2">
    <name type="scientific">Dissoconium aciculare CBS 342.82</name>
    <dbReference type="NCBI Taxonomy" id="1314786"/>
    <lineage>
        <taxon>Eukaryota</taxon>
        <taxon>Fungi</taxon>
        <taxon>Dikarya</taxon>
        <taxon>Ascomycota</taxon>
        <taxon>Pezizomycotina</taxon>
        <taxon>Dothideomycetes</taxon>
        <taxon>Dothideomycetidae</taxon>
        <taxon>Mycosphaerellales</taxon>
        <taxon>Dissoconiaceae</taxon>
        <taxon>Dissoconium</taxon>
    </lineage>
</organism>
<gene>
    <name evidence="2" type="ORF">K489DRAFT_374599</name>
</gene>
<reference evidence="2" key="3">
    <citation type="submission" date="2025-08" db="UniProtKB">
        <authorList>
            <consortium name="RefSeq"/>
        </authorList>
    </citation>
    <scope>IDENTIFICATION</scope>
    <source>
        <strain evidence="2">CBS 342.82</strain>
    </source>
</reference>
<evidence type="ECO:0000313" key="2">
    <source>
        <dbReference type="RefSeq" id="XP_033455164.1"/>
    </source>
</evidence>
<dbReference type="Proteomes" id="UP000504637">
    <property type="component" value="Unplaced"/>
</dbReference>
<reference evidence="2" key="1">
    <citation type="submission" date="2020-01" db="EMBL/GenBank/DDBJ databases">
        <authorList>
            <consortium name="DOE Joint Genome Institute"/>
            <person name="Haridas S."/>
            <person name="Albert R."/>
            <person name="Binder M."/>
            <person name="Bloem J."/>
            <person name="Labutti K."/>
            <person name="Salamov A."/>
            <person name="Andreopoulos B."/>
            <person name="Baker S.E."/>
            <person name="Barry K."/>
            <person name="Bills G."/>
            <person name="Bluhm B.H."/>
            <person name="Cannon C."/>
            <person name="Castanera R."/>
            <person name="Culley D.E."/>
            <person name="Daum C."/>
            <person name="Ezra D."/>
            <person name="Gonzalez J.B."/>
            <person name="Henrissat B."/>
            <person name="Kuo A."/>
            <person name="Liang C."/>
            <person name="Lipzen A."/>
            <person name="Lutzoni F."/>
            <person name="Magnuson J."/>
            <person name="Mondo S."/>
            <person name="Nolan M."/>
            <person name="Ohm R."/>
            <person name="Pangilinan J."/>
            <person name="Park H.-J."/>
            <person name="Ramirez L."/>
            <person name="Alfaro M."/>
            <person name="Sun H."/>
            <person name="Tritt A."/>
            <person name="Yoshinaga Y."/>
            <person name="Zwiers L.-H."/>
            <person name="Turgeon B.G."/>
            <person name="Goodwin S.B."/>
            <person name="Spatafora J.W."/>
            <person name="Crous P.W."/>
            <person name="Grigoriev I.V."/>
        </authorList>
    </citation>
    <scope>NUCLEOTIDE SEQUENCE</scope>
    <source>
        <strain evidence="2">CBS 342.82</strain>
    </source>
</reference>
<reference evidence="2" key="2">
    <citation type="submission" date="2020-04" db="EMBL/GenBank/DDBJ databases">
        <authorList>
            <consortium name="NCBI Genome Project"/>
        </authorList>
    </citation>
    <scope>NUCLEOTIDE SEQUENCE</scope>
    <source>
        <strain evidence="2">CBS 342.82</strain>
    </source>
</reference>
<dbReference type="GeneID" id="54361345"/>
<sequence>MATRYKRIDNLSLYFRCDAAESHVPHIPSKEIRLCANVGWTLLVASASRYKDDYHMTKADGAQDHQYHLGAWYSADKWTVVVCRCPDRAMIAGYVAPLSWGVMDSKVEFEEREDDVLSSMPHRCPSGWMDRPTQKCAWGTYVHGIGWEMPSIGRISKADATGQLEWCSIMCKGSHAMHSGRLDSPADRQLGEPVARKCMHEDGRDRQHGNDAMPPVSVAVEGQTAAS</sequence>